<dbReference type="PROSITE" id="PS51059">
    <property type="entry name" value="PARP_CATALYTIC"/>
    <property type="match status" value="1"/>
</dbReference>
<accession>A0AAV2ITR0</accession>
<dbReference type="InterPro" id="IPR043472">
    <property type="entry name" value="Macro_dom-like"/>
</dbReference>
<feature type="compositionally biased region" description="Acidic residues" evidence="2">
    <location>
        <begin position="196"/>
        <end position="225"/>
    </location>
</feature>
<dbReference type="Pfam" id="PF00644">
    <property type="entry name" value="PARP"/>
    <property type="match status" value="1"/>
</dbReference>
<dbReference type="AlphaFoldDB" id="A0AAV2ITR0"/>
<dbReference type="EC" id="2.4.2.-" evidence="1"/>
<evidence type="ECO:0000256" key="2">
    <source>
        <dbReference type="SAM" id="MobiDB-lite"/>
    </source>
</evidence>
<evidence type="ECO:0000313" key="6">
    <source>
        <dbReference type="Proteomes" id="UP001497497"/>
    </source>
</evidence>
<protein>
    <recommendedName>
        <fullName evidence="1">Poly [ADP-ribose] polymerase</fullName>
        <shortName evidence="1">PARP</shortName>
        <ecNumber evidence="1">2.4.2.-</ecNumber>
    </recommendedName>
</protein>
<dbReference type="PANTHER" id="PTHR45740">
    <property type="entry name" value="POLY [ADP-RIBOSE] POLYMERASE"/>
    <property type="match status" value="1"/>
</dbReference>
<feature type="compositionally biased region" description="Basic and acidic residues" evidence="2">
    <location>
        <begin position="181"/>
        <end position="195"/>
    </location>
</feature>
<keyword evidence="1" id="KW-0808">Transferase</keyword>
<evidence type="ECO:0000259" key="4">
    <source>
        <dbReference type="PROSITE" id="PS51154"/>
    </source>
</evidence>
<feature type="compositionally biased region" description="Acidic residues" evidence="2">
    <location>
        <begin position="271"/>
        <end position="281"/>
    </location>
</feature>
<evidence type="ECO:0000256" key="1">
    <source>
        <dbReference type="RuleBase" id="RU362114"/>
    </source>
</evidence>
<comment type="caution">
    <text evidence="5">The sequence shown here is derived from an EMBL/GenBank/DDBJ whole genome shotgun (WGS) entry which is preliminary data.</text>
</comment>
<dbReference type="GO" id="GO:0005634">
    <property type="term" value="C:nucleus"/>
    <property type="evidence" value="ECO:0007669"/>
    <property type="project" value="TreeGrafter"/>
</dbReference>
<dbReference type="Proteomes" id="UP001497497">
    <property type="component" value="Unassembled WGS sequence"/>
</dbReference>
<dbReference type="PROSITE" id="PS51154">
    <property type="entry name" value="MACRO"/>
    <property type="match status" value="1"/>
</dbReference>
<reference evidence="5 6" key="1">
    <citation type="submission" date="2024-04" db="EMBL/GenBank/DDBJ databases">
        <authorList>
            <consortium name="Genoscope - CEA"/>
            <person name="William W."/>
        </authorList>
    </citation>
    <scope>NUCLEOTIDE SEQUENCE [LARGE SCALE GENOMIC DNA]</scope>
</reference>
<sequence length="1264" mass="142896">METSLIVLDNIPPSYSEELMTEHIEAVLEVDVKCARMIGRSALFSLEQNINDFEEAAKKVKKVSLEGQTIKLLPVDKKEARAAVIYDVKPHALKETSQYIKQRFLHGRSCVSACKFWSKYNLGIIHFKSGADKLVSKLFEKEKHQPVRGVTVIIQPYYYNFHDLVEKRFTPDSRLSVKTPVRSDGKNKSQYKAEDSSESESESDESSDDQCDPENIGEQESDDSCVDQNGRASFGKQKSDATSEYQRGKEIIGEQESDDSSEYQSGSERIDEQEPSDSGEDQSDREVHSEEESDVSYSSEDQIKENGVRHKRNYSDVTGSDGDSTYSESEDDCLEENTDKKDEKTRVCLEKMRAVDTDYDDSKGEQNLSDTEQNENDFQQAKSKDETLKKFEKTENVSLSSETKSLSREREEHAMTKAQYMLLKEHFGTFDNCSVQFIHVEKIAVFEGGGREVSDRHWNMFLDLRDIVSDNLKLEGCLPQLLAGGKGTTFLESLREMESVAYCVDKDELLLASKSINSLSNAAKKLREVLNYKDTFKIKNGKIPQEELDNLKTNLEEKLLVQVSWNVNQEEIFVEGLKGDVLLATKDINLLIEKFSAVTKTFVIEGYVANYIRRYPSSKIKSIFKNVRDWTYDEGDDNGPMTYTFTGEQSSVNEADSSLQSYVSNIVTRKIDFEKESFDIEDIKLIALGLKTEEMKSKIEKLEIQEKCILRVQLPRDSSFKNKENNSQTNPDIFNAGTPCRIQLKTGDIITEKADVRVCVLDESVSLRKTQVGKGFNRACPQLHEQLKTLQKQNPSSLVHIVKGPFSPPLSSCVAVCGVILSVWDEVSSPTILAKVITNVLVEAVKIGAKSVSLPTLGHGKLFKFPSERISEILIGTLKSYLQSNKELDDVIIMTFDREMFDALKLVARQELKPYLQTSRGVESSGGNRRADSVDDQALDLGAPGNLEISVTMARIDDPNKTLRNVTKLIKKRCLHSVSFEHAMLSVLDEMVKEKAENKLIHVMRSTERSMTKLTIKGFDKHVKELESVIRTELNKIQTAMQNKNFASSDAPRRGTLAFLSYAANISEICPSYWTFCQQPNFWKRILGSLNYPVAGTDKKHELIVRVDKTTKKAIVELFKKTWDSTKSGMGSDAKGLVANMGCEVLHVERIENRALFESYAQTRKNLFEKYCRFGNLCEDFSRTLPRGQIKTTEILPSSLREQLYHEVNEHYLFHGTKTTLVDALIQHGPDPKLCTHAMLGSGLYLAEASIKSDQYAGNFFLIK</sequence>
<dbReference type="Gene3D" id="3.90.228.10">
    <property type="match status" value="1"/>
</dbReference>
<dbReference type="SUPFAM" id="SSF52949">
    <property type="entry name" value="Macro domain-like"/>
    <property type="match status" value="1"/>
</dbReference>
<gene>
    <name evidence="5" type="ORF">GSLYS_00021906001</name>
</gene>
<dbReference type="SUPFAM" id="SSF56399">
    <property type="entry name" value="ADP-ribosylation"/>
    <property type="match status" value="1"/>
</dbReference>
<feature type="domain" description="PARP catalytic" evidence="3">
    <location>
        <begin position="1092"/>
        <end position="1264"/>
    </location>
</feature>
<dbReference type="InterPro" id="IPR012317">
    <property type="entry name" value="Poly(ADP-ribose)pol_cat_dom"/>
</dbReference>
<organism evidence="5 6">
    <name type="scientific">Lymnaea stagnalis</name>
    <name type="common">Great pond snail</name>
    <name type="synonym">Helix stagnalis</name>
    <dbReference type="NCBI Taxonomy" id="6523"/>
    <lineage>
        <taxon>Eukaryota</taxon>
        <taxon>Metazoa</taxon>
        <taxon>Spiralia</taxon>
        <taxon>Lophotrochozoa</taxon>
        <taxon>Mollusca</taxon>
        <taxon>Gastropoda</taxon>
        <taxon>Heterobranchia</taxon>
        <taxon>Euthyneura</taxon>
        <taxon>Panpulmonata</taxon>
        <taxon>Hygrophila</taxon>
        <taxon>Lymnaeoidea</taxon>
        <taxon>Lymnaeidae</taxon>
        <taxon>Lymnaea</taxon>
    </lineage>
</organism>
<evidence type="ECO:0000313" key="5">
    <source>
        <dbReference type="EMBL" id="CAL1548589.1"/>
    </source>
</evidence>
<keyword evidence="1" id="KW-0520">NAD</keyword>
<feature type="compositionally biased region" description="Basic and acidic residues" evidence="2">
    <location>
        <begin position="237"/>
        <end position="252"/>
    </location>
</feature>
<feature type="region of interest" description="Disordered" evidence="2">
    <location>
        <begin position="176"/>
        <end position="343"/>
    </location>
</feature>
<feature type="compositionally biased region" description="Polar residues" evidence="2">
    <location>
        <begin position="365"/>
        <end position="381"/>
    </location>
</feature>
<dbReference type="GO" id="GO:1990404">
    <property type="term" value="F:NAD+-protein mono-ADP-ribosyltransferase activity"/>
    <property type="evidence" value="ECO:0007669"/>
    <property type="project" value="TreeGrafter"/>
</dbReference>
<feature type="domain" description="Macro" evidence="4">
    <location>
        <begin position="729"/>
        <end position="912"/>
    </location>
</feature>
<dbReference type="GO" id="GO:0003950">
    <property type="term" value="F:NAD+ poly-ADP-ribosyltransferase activity"/>
    <property type="evidence" value="ECO:0007669"/>
    <property type="project" value="UniProtKB-UniRule"/>
</dbReference>
<keyword evidence="6" id="KW-1185">Reference proteome</keyword>
<feature type="compositionally biased region" description="Basic and acidic residues" evidence="2">
    <location>
        <begin position="382"/>
        <end position="395"/>
    </location>
</feature>
<dbReference type="InterPro" id="IPR051712">
    <property type="entry name" value="ARTD-AVP"/>
</dbReference>
<dbReference type="EMBL" id="CAXITT010001453">
    <property type="protein sequence ID" value="CAL1548589.1"/>
    <property type="molecule type" value="Genomic_DNA"/>
</dbReference>
<name>A0AAV2ITR0_LYMST</name>
<dbReference type="PANTHER" id="PTHR45740:SF2">
    <property type="entry name" value="POLY [ADP-RIBOSE] POLYMERASE"/>
    <property type="match status" value="1"/>
</dbReference>
<evidence type="ECO:0000259" key="3">
    <source>
        <dbReference type="PROSITE" id="PS51059"/>
    </source>
</evidence>
<dbReference type="Gene3D" id="3.40.220.10">
    <property type="entry name" value="Leucine Aminopeptidase, subunit E, domain 1"/>
    <property type="match status" value="1"/>
</dbReference>
<keyword evidence="1" id="KW-0328">Glycosyltransferase</keyword>
<proteinExistence type="predicted"/>
<feature type="region of interest" description="Disordered" evidence="2">
    <location>
        <begin position="358"/>
        <end position="395"/>
    </location>
</feature>
<dbReference type="InterPro" id="IPR002589">
    <property type="entry name" value="Macro_dom"/>
</dbReference>
<feature type="compositionally biased region" description="Polar residues" evidence="2">
    <location>
        <begin position="315"/>
        <end position="327"/>
    </location>
</feature>